<keyword evidence="1" id="KW-1133">Transmembrane helix</keyword>
<keyword evidence="1" id="KW-0812">Transmembrane</keyword>
<protein>
    <submittedName>
        <fullName evidence="2">Uncharacterized protein</fullName>
    </submittedName>
</protein>
<reference evidence="3" key="1">
    <citation type="submission" date="2011-03" db="EMBL/GenBank/DDBJ databases">
        <title>The genome sequence of Vavraia culicis strain floridensis.</title>
        <authorList>
            <consortium name="The Broad Institute Genome Sequencing Platform"/>
            <person name="Cuomo C."/>
            <person name="Becnel J."/>
            <person name="Sanscrainte N."/>
            <person name="Young S.K."/>
            <person name="Zeng Q."/>
            <person name="Gargeya S."/>
            <person name="Fitzgerald M."/>
            <person name="Haas B."/>
            <person name="Abouelleil A."/>
            <person name="Alvarado L."/>
            <person name="Arachchi H.M."/>
            <person name="Berlin A."/>
            <person name="Chapman S.B."/>
            <person name="Gearin G."/>
            <person name="Goldberg J."/>
            <person name="Griggs A."/>
            <person name="Gujja S."/>
            <person name="Hansen M."/>
            <person name="Heiman D."/>
            <person name="Howarth C."/>
            <person name="Larimer J."/>
            <person name="Lui A."/>
            <person name="MacDonald P.J.P."/>
            <person name="McCowen C."/>
            <person name="Montmayeur A."/>
            <person name="Murphy C."/>
            <person name="Neiman D."/>
            <person name="Pearson M."/>
            <person name="Priest M."/>
            <person name="Roberts A."/>
            <person name="Saif S."/>
            <person name="Shea T."/>
            <person name="Sisk P."/>
            <person name="Stolte C."/>
            <person name="Sykes S."/>
            <person name="Wortman J."/>
            <person name="Nusbaum C."/>
            <person name="Birren B."/>
        </authorList>
    </citation>
    <scope>NUCLEOTIDE SEQUENCE [LARGE SCALE GENOMIC DNA]</scope>
    <source>
        <strain evidence="3">floridensis</strain>
    </source>
</reference>
<sequence length="145" mass="16660">MKFKMVSSALLFFNFTLASSLSAIFFKRILIYQISNIKTFKLLFSIHQMGLNINRTAMTNLTGNAENDNSNMGNYRINENNDRTDIDISDKWILIVCFVGIFGFLGIITLADYLMNICYKKIGRRKREVKTIFDCQSRVEANGCI</sequence>
<dbReference type="AlphaFoldDB" id="L2GWV8"/>
<name>L2GWV8_VAVCU</name>
<gene>
    <name evidence="2" type="ORF">VCUG_00674</name>
</gene>
<dbReference type="RefSeq" id="XP_008073695.1">
    <property type="nucleotide sequence ID" value="XM_008075504.1"/>
</dbReference>
<evidence type="ECO:0000313" key="2">
    <source>
        <dbReference type="EMBL" id="ELA47832.1"/>
    </source>
</evidence>
<dbReference type="EMBL" id="GL877411">
    <property type="protein sequence ID" value="ELA47832.1"/>
    <property type="molecule type" value="Genomic_DNA"/>
</dbReference>
<evidence type="ECO:0000256" key="1">
    <source>
        <dbReference type="SAM" id="Phobius"/>
    </source>
</evidence>
<dbReference type="GeneID" id="19878559"/>
<feature type="transmembrane region" description="Helical" evidence="1">
    <location>
        <begin position="92"/>
        <end position="115"/>
    </location>
</feature>
<dbReference type="Proteomes" id="UP000011081">
    <property type="component" value="Unassembled WGS sequence"/>
</dbReference>
<accession>L2GWV8</accession>
<proteinExistence type="predicted"/>
<dbReference type="VEuPathDB" id="MicrosporidiaDB:VCUG_00674"/>
<keyword evidence="1" id="KW-0472">Membrane</keyword>
<dbReference type="InParanoid" id="L2GWV8"/>
<evidence type="ECO:0000313" key="3">
    <source>
        <dbReference type="Proteomes" id="UP000011081"/>
    </source>
</evidence>
<dbReference type="HOGENOM" id="CLU_1788299_0_0_1"/>
<keyword evidence="3" id="KW-1185">Reference proteome</keyword>
<organism evidence="2 3">
    <name type="scientific">Vavraia culicis (isolate floridensis)</name>
    <name type="common">Microsporidian parasite</name>
    <dbReference type="NCBI Taxonomy" id="948595"/>
    <lineage>
        <taxon>Eukaryota</taxon>
        <taxon>Fungi</taxon>
        <taxon>Fungi incertae sedis</taxon>
        <taxon>Microsporidia</taxon>
        <taxon>Pleistophoridae</taxon>
        <taxon>Vavraia</taxon>
    </lineage>
</organism>